<sequence>MNPSPNARNLLTVTLGLLVLMLMSGALAQLL</sequence>
<proteinExistence type="predicted"/>
<protein>
    <submittedName>
        <fullName evidence="1">Uncharacterized protein</fullName>
    </submittedName>
</protein>
<evidence type="ECO:0000313" key="1">
    <source>
        <dbReference type="EMBL" id="MBB5362147.1"/>
    </source>
</evidence>
<dbReference type="EMBL" id="JACHFL010000002">
    <property type="protein sequence ID" value="MBB5362147.1"/>
    <property type="molecule type" value="Genomic_DNA"/>
</dbReference>
<keyword evidence="2" id="KW-1185">Reference proteome</keyword>
<comment type="caution">
    <text evidence="1">The sequence shown here is derived from an EMBL/GenBank/DDBJ whole genome shotgun (WGS) entry which is preliminary data.</text>
</comment>
<accession>A0A7W8NFN4</accession>
<organism evidence="1 2">
    <name type="scientific">Deinococcus humi</name>
    <dbReference type="NCBI Taxonomy" id="662880"/>
    <lineage>
        <taxon>Bacteria</taxon>
        <taxon>Thermotogati</taxon>
        <taxon>Deinococcota</taxon>
        <taxon>Deinococci</taxon>
        <taxon>Deinococcales</taxon>
        <taxon>Deinococcaceae</taxon>
        <taxon>Deinococcus</taxon>
    </lineage>
</organism>
<dbReference type="AlphaFoldDB" id="A0A7W8NFN4"/>
<evidence type="ECO:0000313" key="2">
    <source>
        <dbReference type="Proteomes" id="UP000552709"/>
    </source>
</evidence>
<name>A0A7W8NFN4_9DEIO</name>
<reference evidence="1 2" key="1">
    <citation type="submission" date="2020-08" db="EMBL/GenBank/DDBJ databases">
        <title>Genomic Encyclopedia of Type Strains, Phase IV (KMG-IV): sequencing the most valuable type-strain genomes for metagenomic binning, comparative biology and taxonomic classification.</title>
        <authorList>
            <person name="Goeker M."/>
        </authorList>
    </citation>
    <scope>NUCLEOTIDE SEQUENCE [LARGE SCALE GENOMIC DNA]</scope>
    <source>
        <strain evidence="1 2">DSM 27939</strain>
    </source>
</reference>
<gene>
    <name evidence="1" type="ORF">HNQ08_001232</name>
</gene>
<dbReference type="Proteomes" id="UP000552709">
    <property type="component" value="Unassembled WGS sequence"/>
</dbReference>